<keyword evidence="4 7" id="KW-0812">Transmembrane</keyword>
<protein>
    <submittedName>
        <fullName evidence="8">Chromate transporter, chromate ion transporter (CHR) family</fullName>
    </submittedName>
</protein>
<evidence type="ECO:0000256" key="7">
    <source>
        <dbReference type="SAM" id="Phobius"/>
    </source>
</evidence>
<evidence type="ECO:0000256" key="5">
    <source>
        <dbReference type="ARBA" id="ARBA00022989"/>
    </source>
</evidence>
<feature type="transmembrane region" description="Helical" evidence="7">
    <location>
        <begin position="20"/>
        <end position="39"/>
    </location>
</feature>
<dbReference type="GO" id="GO:0005886">
    <property type="term" value="C:plasma membrane"/>
    <property type="evidence" value="ECO:0007669"/>
    <property type="project" value="UniProtKB-SubCell"/>
</dbReference>
<comment type="subcellular location">
    <subcellularLocation>
        <location evidence="1">Cell membrane</location>
        <topology evidence="1">Multi-pass membrane protein</topology>
    </subcellularLocation>
</comment>
<evidence type="ECO:0000256" key="1">
    <source>
        <dbReference type="ARBA" id="ARBA00004651"/>
    </source>
</evidence>
<proteinExistence type="inferred from homology"/>
<keyword evidence="6 7" id="KW-0472">Membrane</keyword>
<keyword evidence="3" id="KW-1003">Cell membrane</keyword>
<evidence type="ECO:0000256" key="2">
    <source>
        <dbReference type="ARBA" id="ARBA00005262"/>
    </source>
</evidence>
<evidence type="ECO:0000256" key="4">
    <source>
        <dbReference type="ARBA" id="ARBA00022692"/>
    </source>
</evidence>
<dbReference type="PANTHER" id="PTHR43663">
    <property type="entry name" value="CHROMATE TRANSPORT PROTEIN-RELATED"/>
    <property type="match status" value="1"/>
</dbReference>
<feature type="transmembrane region" description="Helical" evidence="7">
    <location>
        <begin position="186"/>
        <end position="215"/>
    </location>
</feature>
<evidence type="ECO:0000256" key="6">
    <source>
        <dbReference type="ARBA" id="ARBA00023136"/>
    </source>
</evidence>
<sequence>MSDINTLKPHPAAAPGNAELFLGFLWLGLIGFGGVLPMARSMLVERRRWLSSEQFTELLGLCQFLPGGNVINLSVAVGMEFRGLRGALCALLGLISAPTAIVVGLGVVYARFQNDPHVQHVFAGLAAAAAGLLLSTGIKMLLPLRGKWPALAIVALALIAIAWLRLPLLPTHAGAGAAEHSSDVAVAVMSGVLMALALIFTELSLLAFGGGMTILPEMQRQVVEVHQWMSAQEFSALFAMAQAAPGPNMMIVPLVGWHVAGWAGLLVSSIAKFGPSSIVTLLVMGAWRRLRIARGAASCRPDWCR</sequence>
<keyword evidence="5 7" id="KW-1133">Transmembrane helix</keyword>
<name>A0A379ZR47_SERMA</name>
<feature type="transmembrane region" description="Helical" evidence="7">
    <location>
        <begin position="118"/>
        <end position="136"/>
    </location>
</feature>
<accession>A0A379ZR47</accession>
<gene>
    <name evidence="8" type="ORF">NCTC10211_04037</name>
</gene>
<dbReference type="InterPro" id="IPR003370">
    <property type="entry name" value="Chromate_transpt"/>
</dbReference>
<comment type="similarity">
    <text evidence="2">Belongs to the chromate ion transporter (CHR) (TC 2.A.51) family.</text>
</comment>
<dbReference type="Proteomes" id="UP000254765">
    <property type="component" value="Unassembled WGS sequence"/>
</dbReference>
<feature type="transmembrane region" description="Helical" evidence="7">
    <location>
        <begin position="236"/>
        <end position="256"/>
    </location>
</feature>
<dbReference type="EMBL" id="UGYK01000002">
    <property type="protein sequence ID" value="SUI66502.1"/>
    <property type="molecule type" value="Genomic_DNA"/>
</dbReference>
<evidence type="ECO:0000313" key="9">
    <source>
        <dbReference type="Proteomes" id="UP000254765"/>
    </source>
</evidence>
<reference evidence="8 9" key="1">
    <citation type="submission" date="2018-06" db="EMBL/GenBank/DDBJ databases">
        <authorList>
            <consortium name="Pathogen Informatics"/>
            <person name="Doyle S."/>
        </authorList>
    </citation>
    <scope>NUCLEOTIDE SEQUENCE [LARGE SCALE GENOMIC DNA]</scope>
    <source>
        <strain evidence="8 9">NCTC10211</strain>
    </source>
</reference>
<dbReference type="GO" id="GO:0015109">
    <property type="term" value="F:chromate transmembrane transporter activity"/>
    <property type="evidence" value="ECO:0007669"/>
    <property type="project" value="InterPro"/>
</dbReference>
<dbReference type="AlphaFoldDB" id="A0A379ZR47"/>
<dbReference type="InterPro" id="IPR052518">
    <property type="entry name" value="CHR_Transporter"/>
</dbReference>
<dbReference type="Pfam" id="PF02417">
    <property type="entry name" value="Chromate_transp"/>
    <property type="match status" value="2"/>
</dbReference>
<dbReference type="PANTHER" id="PTHR43663:SF1">
    <property type="entry name" value="CHROMATE TRANSPORTER"/>
    <property type="match status" value="1"/>
</dbReference>
<feature type="transmembrane region" description="Helical" evidence="7">
    <location>
        <begin position="88"/>
        <end position="112"/>
    </location>
</feature>
<feature type="transmembrane region" description="Helical" evidence="7">
    <location>
        <begin position="148"/>
        <end position="166"/>
    </location>
</feature>
<evidence type="ECO:0000313" key="8">
    <source>
        <dbReference type="EMBL" id="SUI66502.1"/>
    </source>
</evidence>
<organism evidence="8 9">
    <name type="scientific">Serratia marcescens</name>
    <dbReference type="NCBI Taxonomy" id="615"/>
    <lineage>
        <taxon>Bacteria</taxon>
        <taxon>Pseudomonadati</taxon>
        <taxon>Pseudomonadota</taxon>
        <taxon>Gammaproteobacteria</taxon>
        <taxon>Enterobacterales</taxon>
        <taxon>Yersiniaceae</taxon>
        <taxon>Serratia</taxon>
    </lineage>
</organism>
<evidence type="ECO:0000256" key="3">
    <source>
        <dbReference type="ARBA" id="ARBA00022475"/>
    </source>
</evidence>
<feature type="transmembrane region" description="Helical" evidence="7">
    <location>
        <begin position="262"/>
        <end position="284"/>
    </location>
</feature>